<dbReference type="EMBL" id="CABFNP030001245">
    <property type="protein sequence ID" value="CAI6093278.1"/>
    <property type="molecule type" value="Genomic_DNA"/>
</dbReference>
<keyword evidence="2" id="KW-1185">Reference proteome</keyword>
<name>A0AA35M9Z4_9HYPO</name>
<dbReference type="Proteomes" id="UP001160390">
    <property type="component" value="Unassembled WGS sequence"/>
</dbReference>
<evidence type="ECO:0000313" key="2">
    <source>
        <dbReference type="Proteomes" id="UP001160390"/>
    </source>
</evidence>
<protein>
    <submittedName>
        <fullName evidence="1">Uncharacterized protein</fullName>
    </submittedName>
</protein>
<sequence length="427" mass="48337">MAYLLDHKQMVSLRGKEYAFNLEGELPDWRDETSRQLYMDSFILFALPVDSDIVGRYRLQAMTTVLEHLTRHRYQWLQSARFSIKVDHVMSTETKGPLECARAVFPRGSTILIYKAWRTGMGLTCGYPSFKDETSTEAMLSDVSSLSTEERWCTTRGVMPVKQKQTQSVQSEEVVQWPPKLSHWPASQEGETVQAAVARSPAPSNETPLLSGLMRPNNLEESVTLESETDTLFAVLRHIFHVRAKQSSPVADIFATLKGMYKGNPILRYRQERSPAAPSRDEVARDLRLESGLSHETVLDLLQCETMMSTIWTLPDFHLLAGPVSMRARHKEGFLIDKGDESAMASTNRAFLEWDGSRSLEAVIDALVTPTTDTNGRCKPYLLARPDILQVIVGSVKADVRPPRELDVWIGYVKPPRVYYQGHHTQH</sequence>
<dbReference type="AlphaFoldDB" id="A0AA35M9Z4"/>
<gene>
    <name evidence="1" type="ORF">CCHLO57077_00000327</name>
</gene>
<proteinExistence type="predicted"/>
<accession>A0AA35M9Z4</accession>
<comment type="caution">
    <text evidence="1">The sequence shown here is derived from an EMBL/GenBank/DDBJ whole genome shotgun (WGS) entry which is preliminary data.</text>
</comment>
<reference evidence="1" key="1">
    <citation type="submission" date="2023-01" db="EMBL/GenBank/DDBJ databases">
        <authorList>
            <person name="Piombo E."/>
        </authorList>
    </citation>
    <scope>NUCLEOTIDE SEQUENCE</scope>
</reference>
<evidence type="ECO:0000313" key="1">
    <source>
        <dbReference type="EMBL" id="CAI6093278.1"/>
    </source>
</evidence>
<organism evidence="1 2">
    <name type="scientific">Clonostachys chloroleuca</name>
    <dbReference type="NCBI Taxonomy" id="1926264"/>
    <lineage>
        <taxon>Eukaryota</taxon>
        <taxon>Fungi</taxon>
        <taxon>Dikarya</taxon>
        <taxon>Ascomycota</taxon>
        <taxon>Pezizomycotina</taxon>
        <taxon>Sordariomycetes</taxon>
        <taxon>Hypocreomycetidae</taxon>
        <taxon>Hypocreales</taxon>
        <taxon>Bionectriaceae</taxon>
        <taxon>Clonostachys</taxon>
    </lineage>
</organism>